<keyword evidence="1" id="KW-0240">DNA-directed RNA polymerase</keyword>
<evidence type="ECO:0000256" key="8">
    <source>
        <dbReference type="ARBA" id="ARBA00022833"/>
    </source>
</evidence>
<keyword evidence="5" id="KW-0235">DNA replication</keyword>
<dbReference type="SUPFAM" id="SSF57783">
    <property type="entry name" value="Zinc beta-ribbon"/>
    <property type="match status" value="1"/>
</dbReference>
<sequence>MARYDSFAERHLQVVNRGGAELMCRCLYHDDSNASMQFNVDTGLWVCFGCGAKGKIEKLERELGLRVVEDAIDVQELIDFLNQLDKPKEPDDLPAIPEETLLSYDFPTEYWASRGFSQDTIDTFELGYDPLNNIGTIPFRNTQGELQGIIKRYLDPDVELRYRYPKGFKRSLHMFGSWMVTEDPDIDTVVLVEGSLDAIKCWQAGIPALAVYGSSVSKTQIRLLRRLGITKVILFFDDDSSGHKARLRSSGVKVHKSKTRDGKTYDYAEYDKELDLGRDFLMSEVIYEGDMPSDPGGMTSKQIRKAVRNAQPVDYEEINRFLKRNRRKPMRKFRR</sequence>
<dbReference type="GO" id="GO:0006269">
    <property type="term" value="P:DNA replication, synthesis of primer"/>
    <property type="evidence" value="ECO:0007669"/>
    <property type="project" value="UniProtKB-KW"/>
</dbReference>
<keyword evidence="9" id="KW-0804">Transcription</keyword>
<dbReference type="PANTHER" id="PTHR30313:SF2">
    <property type="entry name" value="DNA PRIMASE"/>
    <property type="match status" value="1"/>
</dbReference>
<accession>A0A3G3LYU8</accession>
<dbReference type="SMART" id="SM00493">
    <property type="entry name" value="TOPRIM"/>
    <property type="match status" value="1"/>
</dbReference>
<evidence type="ECO:0000256" key="7">
    <source>
        <dbReference type="ARBA" id="ARBA00022771"/>
    </source>
</evidence>
<keyword evidence="2" id="KW-0639">Primosome</keyword>
<evidence type="ECO:0000256" key="2">
    <source>
        <dbReference type="ARBA" id="ARBA00022515"/>
    </source>
</evidence>
<dbReference type="GO" id="GO:0003899">
    <property type="term" value="F:DNA-directed RNA polymerase activity"/>
    <property type="evidence" value="ECO:0007669"/>
    <property type="project" value="InterPro"/>
</dbReference>
<gene>
    <name evidence="11" type="primary">45</name>
    <name evidence="11" type="ORF">PBI_CANTARE_45</name>
</gene>
<proteinExistence type="predicted"/>
<keyword evidence="3" id="KW-0808">Transferase</keyword>
<dbReference type="GeneID" id="77952981"/>
<dbReference type="Pfam" id="PF01807">
    <property type="entry name" value="Zn_ribbon_DnaG"/>
    <property type="match status" value="1"/>
</dbReference>
<dbReference type="InterPro" id="IPR002694">
    <property type="entry name" value="Znf_CHC2"/>
</dbReference>
<keyword evidence="12" id="KW-1185">Reference proteome</keyword>
<dbReference type="SMART" id="SM00400">
    <property type="entry name" value="ZnF_CHCC"/>
    <property type="match status" value="1"/>
</dbReference>
<dbReference type="GO" id="GO:0008270">
    <property type="term" value="F:zinc ion binding"/>
    <property type="evidence" value="ECO:0007669"/>
    <property type="project" value="UniProtKB-KW"/>
</dbReference>
<evidence type="ECO:0000259" key="10">
    <source>
        <dbReference type="PROSITE" id="PS50880"/>
    </source>
</evidence>
<keyword evidence="7" id="KW-0863">Zinc-finger</keyword>
<evidence type="ECO:0000313" key="12">
    <source>
        <dbReference type="Proteomes" id="UP000279277"/>
    </source>
</evidence>
<dbReference type="EMBL" id="MK016493">
    <property type="protein sequence ID" value="AYQ99265.1"/>
    <property type="molecule type" value="Genomic_DNA"/>
</dbReference>
<evidence type="ECO:0000313" key="11">
    <source>
        <dbReference type="EMBL" id="AYQ99265.1"/>
    </source>
</evidence>
<dbReference type="Gene3D" id="3.40.1360.10">
    <property type="match status" value="1"/>
</dbReference>
<evidence type="ECO:0000256" key="5">
    <source>
        <dbReference type="ARBA" id="ARBA00022705"/>
    </source>
</evidence>
<evidence type="ECO:0000256" key="6">
    <source>
        <dbReference type="ARBA" id="ARBA00022723"/>
    </source>
</evidence>
<reference evidence="11 12" key="1">
    <citation type="submission" date="2018-10" db="EMBL/GenBank/DDBJ databases">
        <authorList>
            <person name="Zack K."/>
            <person name="Garlena R.A."/>
            <person name="Russell D.A."/>
            <person name="Pope W.H."/>
            <person name="Jacobs-Sera D."/>
            <person name="Hatfull G.F."/>
        </authorList>
    </citation>
    <scope>NUCLEOTIDE SEQUENCE [LARGE SCALE GENOMIC DNA]</scope>
</reference>
<evidence type="ECO:0000256" key="1">
    <source>
        <dbReference type="ARBA" id="ARBA00022478"/>
    </source>
</evidence>
<dbReference type="InterPro" id="IPR006171">
    <property type="entry name" value="TOPRIM_dom"/>
</dbReference>
<keyword evidence="4" id="KW-0548">Nucleotidyltransferase</keyword>
<dbReference type="KEGG" id="vg:77952981"/>
<dbReference type="InterPro" id="IPR036977">
    <property type="entry name" value="DNA_primase_Znf_CHC2"/>
</dbReference>
<evidence type="ECO:0000256" key="4">
    <source>
        <dbReference type="ARBA" id="ARBA00022695"/>
    </source>
</evidence>
<dbReference type="InterPro" id="IPR034151">
    <property type="entry name" value="TOPRIM_DnaG_bac"/>
</dbReference>
<dbReference type="GO" id="GO:0003677">
    <property type="term" value="F:DNA binding"/>
    <property type="evidence" value="ECO:0007669"/>
    <property type="project" value="InterPro"/>
</dbReference>
<dbReference type="PANTHER" id="PTHR30313">
    <property type="entry name" value="DNA PRIMASE"/>
    <property type="match status" value="1"/>
</dbReference>
<dbReference type="Pfam" id="PF13155">
    <property type="entry name" value="Toprim_2"/>
    <property type="match status" value="1"/>
</dbReference>
<dbReference type="PROSITE" id="PS50880">
    <property type="entry name" value="TOPRIM"/>
    <property type="match status" value="1"/>
</dbReference>
<dbReference type="Proteomes" id="UP000279277">
    <property type="component" value="Segment"/>
</dbReference>
<keyword evidence="6" id="KW-0479">Metal-binding</keyword>
<dbReference type="InterPro" id="IPR050219">
    <property type="entry name" value="DnaG_primase"/>
</dbReference>
<dbReference type="SUPFAM" id="SSF56731">
    <property type="entry name" value="DNA primase core"/>
    <property type="match status" value="1"/>
</dbReference>
<evidence type="ECO:0000256" key="3">
    <source>
        <dbReference type="ARBA" id="ARBA00022679"/>
    </source>
</evidence>
<dbReference type="GO" id="GO:0000428">
    <property type="term" value="C:DNA-directed RNA polymerase complex"/>
    <property type="evidence" value="ECO:0007669"/>
    <property type="project" value="UniProtKB-KW"/>
</dbReference>
<dbReference type="CDD" id="cd03364">
    <property type="entry name" value="TOPRIM_DnaG_primases"/>
    <property type="match status" value="1"/>
</dbReference>
<evidence type="ECO:0000256" key="9">
    <source>
        <dbReference type="ARBA" id="ARBA00023163"/>
    </source>
</evidence>
<name>A0A3G3LYU8_9CAUD</name>
<keyword evidence="8" id="KW-0862">Zinc</keyword>
<dbReference type="Gene3D" id="3.90.580.10">
    <property type="entry name" value="Zinc finger, CHC2-type domain"/>
    <property type="match status" value="1"/>
</dbReference>
<feature type="domain" description="Toprim" evidence="10">
    <location>
        <begin position="187"/>
        <end position="264"/>
    </location>
</feature>
<dbReference type="RefSeq" id="YP_010676620.1">
    <property type="nucleotide sequence ID" value="NC_071014.1"/>
</dbReference>
<organism evidence="11 12">
    <name type="scientific">Brevibacterium phage Cantare</name>
    <dbReference type="NCBI Taxonomy" id="2338395"/>
    <lineage>
        <taxon>Viruses</taxon>
        <taxon>Duplodnaviria</taxon>
        <taxon>Heunggongvirae</taxon>
        <taxon>Uroviricota</taxon>
        <taxon>Caudoviricetes</taxon>
        <taxon>Cantarevirus</taxon>
        <taxon>Cantarevirus cantare</taxon>
    </lineage>
</organism>
<protein>
    <submittedName>
        <fullName evidence="11">DNA primase</fullName>
    </submittedName>
</protein>